<dbReference type="PRINTS" id="PR01755">
    <property type="entry name" value="SECFTRNLCASE"/>
</dbReference>
<dbReference type="AlphaFoldDB" id="A0A524RPQ6"/>
<dbReference type="InterPro" id="IPR022646">
    <property type="entry name" value="SecD/SecF_CS"/>
</dbReference>
<evidence type="ECO:0000313" key="12">
    <source>
        <dbReference type="Proteomes" id="UP000317990"/>
    </source>
</evidence>
<evidence type="ECO:0000313" key="11">
    <source>
        <dbReference type="EMBL" id="TGG93821.1"/>
    </source>
</evidence>
<dbReference type="InterPro" id="IPR022645">
    <property type="entry name" value="SecD/SecF_bac"/>
</dbReference>
<feature type="transmembrane region" description="Helical" evidence="9">
    <location>
        <begin position="23"/>
        <end position="42"/>
    </location>
</feature>
<comment type="caution">
    <text evidence="11">The sequence shown here is derived from an EMBL/GenBank/DDBJ whole genome shotgun (WGS) entry which is preliminary data.</text>
</comment>
<evidence type="ECO:0000256" key="8">
    <source>
        <dbReference type="ARBA" id="ARBA00023136"/>
    </source>
</evidence>
<feature type="domain" description="Protein export membrane protein SecD/SecF C-terminal" evidence="10">
    <location>
        <begin position="148"/>
        <end position="328"/>
    </location>
</feature>
<dbReference type="EMBL" id="SRMO01000049">
    <property type="protein sequence ID" value="TGG93821.1"/>
    <property type="molecule type" value="Genomic_DNA"/>
</dbReference>
<reference evidence="11 12" key="1">
    <citation type="journal article" date="2019" name="mSystems">
        <title>Life at home and on the roam: Genomic adaptions reflect the dual lifestyle of an intracellular, facultative symbiont.</title>
        <authorList>
            <person name="Burgsdorf I."/>
        </authorList>
    </citation>
    <scope>NUCLEOTIDE SEQUENCE [LARGE SCALE GENOMIC DNA]</scope>
    <source>
        <strain evidence="11">277cV</strain>
    </source>
</reference>
<dbReference type="NCBIfam" id="TIGR00966">
    <property type="entry name" value="transloc_SecF"/>
    <property type="match status" value="1"/>
</dbReference>
<organism evidence="11 12">
    <name type="scientific">Aphanocapsa feldmannii 277cV</name>
    <dbReference type="NCBI Taxonomy" id="2507553"/>
    <lineage>
        <taxon>Bacteria</taxon>
        <taxon>Bacillati</taxon>
        <taxon>Cyanobacteriota</taxon>
        <taxon>Cyanophyceae</taxon>
        <taxon>Oscillatoriophycideae</taxon>
        <taxon>Chroococcales</taxon>
        <taxon>Microcystaceae</taxon>
        <taxon>Aphanocapsa</taxon>
    </lineage>
</organism>
<keyword evidence="4 9" id="KW-0812">Transmembrane</keyword>
<dbReference type="InterPro" id="IPR048634">
    <property type="entry name" value="SecD_SecF_C"/>
</dbReference>
<dbReference type="PANTHER" id="PTHR30081">
    <property type="entry name" value="PROTEIN-EXPORT MEMBRANE PROTEIN SEC"/>
    <property type="match status" value="1"/>
</dbReference>
<comment type="caution">
    <text evidence="9">Lacks conserved residue(s) required for the propagation of feature annotation.</text>
</comment>
<protein>
    <recommendedName>
        <fullName evidence="9">Protein-export membrane protein SecF</fullName>
    </recommendedName>
</protein>
<evidence type="ECO:0000256" key="4">
    <source>
        <dbReference type="ARBA" id="ARBA00022692"/>
    </source>
</evidence>
<dbReference type="Pfam" id="PF07549">
    <property type="entry name" value="Sec_GG"/>
    <property type="match status" value="1"/>
</dbReference>
<comment type="subcellular location">
    <subcellularLocation>
        <location evidence="1 9">Cell membrane</location>
        <topology evidence="1 9">Multi-pass membrane protein</topology>
    </subcellularLocation>
</comment>
<keyword evidence="5 9" id="KW-0653">Protein transport</keyword>
<comment type="subunit">
    <text evidence="9">Forms a complex with SecD. Part of the essential Sec protein translocation apparatus which comprises SecA, SecYEG and auxiliary proteins SecDF. Other proteins may also be involved.</text>
</comment>
<feature type="transmembrane region" description="Helical" evidence="9">
    <location>
        <begin position="192"/>
        <end position="218"/>
    </location>
</feature>
<dbReference type="Proteomes" id="UP000317990">
    <property type="component" value="Unassembled WGS sequence"/>
</dbReference>
<keyword evidence="2 9" id="KW-0813">Transport</keyword>
<keyword evidence="7 9" id="KW-0811">Translocation</keyword>
<evidence type="ECO:0000256" key="6">
    <source>
        <dbReference type="ARBA" id="ARBA00022989"/>
    </source>
</evidence>
<comment type="function">
    <text evidence="9">Part of the Sec protein translocase complex. Interacts with the SecYEG preprotein conducting channel. SecDF uses the proton motive force (PMF) to complete protein translocation after the ATP-dependent function of SecA.</text>
</comment>
<keyword evidence="6 9" id="KW-1133">Transmembrane helix</keyword>
<evidence type="ECO:0000256" key="3">
    <source>
        <dbReference type="ARBA" id="ARBA00022475"/>
    </source>
</evidence>
<evidence type="ECO:0000256" key="7">
    <source>
        <dbReference type="ARBA" id="ARBA00023010"/>
    </source>
</evidence>
<keyword evidence="3 9" id="KW-1003">Cell membrane</keyword>
<evidence type="ECO:0000256" key="9">
    <source>
        <dbReference type="HAMAP-Rule" id="MF_01464"/>
    </source>
</evidence>
<proteinExistence type="inferred from homology"/>
<sequence length="338" mass="35224">MTFTTPRPGPGSRSPGLRISRHGSTLISISLALLLAAVLGFVMSTRSSQIGSPLNAGLDFTGGTSLQLELRCAASGCDSDQRFGVAAVRQFLADLPLPPVDSHPVDLGNASIQVLDGGAGLVVRSAALHPSQTKLLVEKLDARFGPIDQAGIQLDSIGPLLGAELLRSSVVALLVAFAAVAAYIAIRFSPIYASLALAALVHDVLIVCGLFAWLGLLLGVEVDSLFAVALLTLAGYSVNDSVVVFDRIRETGRLEPGLSLREQVDRSVTASLSRSINTSATTELPIIALAIFSSGGLQWFGVALAFGIAVGTYSSLCFAPPLLLLLLKRGRLGRQAEA</sequence>
<feature type="transmembrane region" description="Helical" evidence="9">
    <location>
        <begin position="165"/>
        <end position="186"/>
    </location>
</feature>
<dbReference type="GO" id="GO:0065002">
    <property type="term" value="P:intracellular protein transmembrane transport"/>
    <property type="evidence" value="ECO:0007669"/>
    <property type="project" value="UniProtKB-UniRule"/>
</dbReference>
<dbReference type="Pfam" id="PF02355">
    <property type="entry name" value="SecD_SecF_C"/>
    <property type="match status" value="1"/>
</dbReference>
<evidence type="ECO:0000259" key="10">
    <source>
        <dbReference type="Pfam" id="PF02355"/>
    </source>
</evidence>
<keyword evidence="8 9" id="KW-0472">Membrane</keyword>
<comment type="similarity">
    <text evidence="9">Belongs to the SecD/SecF family. SecF subfamily.</text>
</comment>
<evidence type="ECO:0000256" key="5">
    <source>
        <dbReference type="ARBA" id="ARBA00022927"/>
    </source>
</evidence>
<accession>A0A524RPQ6</accession>
<evidence type="ECO:0000256" key="2">
    <source>
        <dbReference type="ARBA" id="ARBA00022448"/>
    </source>
</evidence>
<dbReference type="InterPro" id="IPR022813">
    <property type="entry name" value="SecD/SecF_arch_bac"/>
</dbReference>
<dbReference type="HAMAP" id="MF_01464_B">
    <property type="entry name" value="SecF_B"/>
    <property type="match status" value="1"/>
</dbReference>
<dbReference type="Gene3D" id="1.20.1640.10">
    <property type="entry name" value="Multidrug efflux transporter AcrB transmembrane domain"/>
    <property type="match status" value="1"/>
</dbReference>
<feature type="transmembrane region" description="Helical" evidence="9">
    <location>
        <begin position="299"/>
        <end position="327"/>
    </location>
</feature>
<dbReference type="PANTHER" id="PTHR30081:SF8">
    <property type="entry name" value="PROTEIN TRANSLOCASE SUBUNIT SECF"/>
    <property type="match status" value="1"/>
</dbReference>
<dbReference type="SUPFAM" id="SSF82866">
    <property type="entry name" value="Multidrug efflux transporter AcrB transmembrane domain"/>
    <property type="match status" value="1"/>
</dbReference>
<dbReference type="InterPro" id="IPR005665">
    <property type="entry name" value="SecF_bac"/>
</dbReference>
<name>A0A524RPQ6_9CHRO</name>
<gene>
    <name evidence="9 11" type="primary">secF</name>
    <name evidence="11" type="ORF">ERJ67_03190</name>
</gene>
<dbReference type="GO" id="GO:0005886">
    <property type="term" value="C:plasma membrane"/>
    <property type="evidence" value="ECO:0007669"/>
    <property type="project" value="UniProtKB-SubCell"/>
</dbReference>
<evidence type="ECO:0000256" key="1">
    <source>
        <dbReference type="ARBA" id="ARBA00004651"/>
    </source>
</evidence>
<dbReference type="GO" id="GO:0015450">
    <property type="term" value="F:protein-transporting ATPase activity"/>
    <property type="evidence" value="ECO:0007669"/>
    <property type="project" value="InterPro"/>
</dbReference>
<dbReference type="GO" id="GO:0006605">
    <property type="term" value="P:protein targeting"/>
    <property type="evidence" value="ECO:0007669"/>
    <property type="project" value="UniProtKB-UniRule"/>
</dbReference>
<feature type="transmembrane region" description="Helical" evidence="9">
    <location>
        <begin position="225"/>
        <end position="245"/>
    </location>
</feature>
<comment type="function">
    <text evidence="9">Probably participates in protein translocation into and across both the cytoplasmic and thylakoid membranes in cyanobacterial cells.</text>
</comment>
<dbReference type="GO" id="GO:0043952">
    <property type="term" value="P:protein transport by the Sec complex"/>
    <property type="evidence" value="ECO:0007669"/>
    <property type="project" value="UniProtKB-UniRule"/>
</dbReference>